<dbReference type="GO" id="GO:0020037">
    <property type="term" value="F:heme binding"/>
    <property type="evidence" value="ECO:0007669"/>
    <property type="project" value="InterPro"/>
</dbReference>
<keyword evidence="9" id="KW-0492">Microsome</keyword>
<dbReference type="EMBL" id="OU898278">
    <property type="protein sequence ID" value="CAG9831114.1"/>
    <property type="molecule type" value="Genomic_DNA"/>
</dbReference>
<evidence type="ECO:0000256" key="11">
    <source>
        <dbReference type="ARBA" id="ARBA00023004"/>
    </source>
</evidence>
<evidence type="ECO:0000256" key="4">
    <source>
        <dbReference type="ARBA" id="ARBA00004406"/>
    </source>
</evidence>
<dbReference type="EMBL" id="OU898278">
    <property type="protein sequence ID" value="CAH1275337.1"/>
    <property type="molecule type" value="Genomic_DNA"/>
</dbReference>
<keyword evidence="18" id="KW-1185">Reference proteome</keyword>
<keyword evidence="12 15" id="KW-0503">Monooxygenase</keyword>
<dbReference type="PROSITE" id="PS00086">
    <property type="entry name" value="CYTOCHROME_P450"/>
    <property type="match status" value="1"/>
</dbReference>
<feature type="binding site" description="axial binding residue" evidence="14">
    <location>
        <position position="460"/>
    </location>
    <ligand>
        <name>heme</name>
        <dbReference type="ChEBI" id="CHEBI:30413"/>
    </ligand>
    <ligandPart>
        <name>Fe</name>
        <dbReference type="ChEBI" id="CHEBI:18248"/>
    </ligandPart>
</feature>
<evidence type="ECO:0000256" key="5">
    <source>
        <dbReference type="ARBA" id="ARBA00010617"/>
    </source>
</evidence>
<dbReference type="InterPro" id="IPR050196">
    <property type="entry name" value="Cytochrome_P450_Monoox"/>
</dbReference>
<evidence type="ECO:0000313" key="18">
    <source>
        <dbReference type="Proteomes" id="UP001153709"/>
    </source>
</evidence>
<accession>A0A9P0GZM7</accession>
<dbReference type="InterPro" id="IPR017972">
    <property type="entry name" value="Cyt_P450_CS"/>
</dbReference>
<keyword evidence="13 16" id="KW-0472">Membrane</keyword>
<comment type="function">
    <text evidence="2">May be involved in the metabolism of insect hormones and in the breakdown of synthetic insecticides.</text>
</comment>
<dbReference type="AlphaFoldDB" id="A0A9P0GZM7"/>
<dbReference type="GO" id="GO:0005789">
    <property type="term" value="C:endoplasmic reticulum membrane"/>
    <property type="evidence" value="ECO:0007669"/>
    <property type="project" value="UniProtKB-SubCell"/>
</dbReference>
<name>A0A9P0GZM7_DIABA</name>
<dbReference type="InterPro" id="IPR001128">
    <property type="entry name" value="Cyt_P450"/>
</dbReference>
<dbReference type="SUPFAM" id="SSF48264">
    <property type="entry name" value="Cytochrome P450"/>
    <property type="match status" value="1"/>
</dbReference>
<evidence type="ECO:0000256" key="14">
    <source>
        <dbReference type="PIRSR" id="PIRSR602401-1"/>
    </source>
</evidence>
<evidence type="ECO:0000256" key="3">
    <source>
        <dbReference type="ARBA" id="ARBA00004174"/>
    </source>
</evidence>
<gene>
    <name evidence="17" type="ORF">DIABBA_LOCUS4742</name>
</gene>
<dbReference type="PRINTS" id="PR00385">
    <property type="entry name" value="P450"/>
</dbReference>
<dbReference type="InterPro" id="IPR036396">
    <property type="entry name" value="Cyt_P450_sf"/>
</dbReference>
<evidence type="ECO:0000256" key="16">
    <source>
        <dbReference type="SAM" id="Phobius"/>
    </source>
</evidence>
<proteinExistence type="inferred from homology"/>
<keyword evidence="10 15" id="KW-0560">Oxidoreductase</keyword>
<keyword evidence="7 14" id="KW-0479">Metal-binding</keyword>
<evidence type="ECO:0000256" key="6">
    <source>
        <dbReference type="ARBA" id="ARBA00022617"/>
    </source>
</evidence>
<evidence type="ECO:0000256" key="13">
    <source>
        <dbReference type="ARBA" id="ARBA00023136"/>
    </source>
</evidence>
<keyword evidence="16" id="KW-1133">Transmembrane helix</keyword>
<dbReference type="GO" id="GO:0016705">
    <property type="term" value="F:oxidoreductase activity, acting on paired donors, with incorporation or reduction of molecular oxygen"/>
    <property type="evidence" value="ECO:0007669"/>
    <property type="project" value="InterPro"/>
</dbReference>
<keyword evidence="6 14" id="KW-0349">Heme</keyword>
<evidence type="ECO:0000256" key="10">
    <source>
        <dbReference type="ARBA" id="ARBA00023002"/>
    </source>
</evidence>
<dbReference type="GO" id="GO:0004497">
    <property type="term" value="F:monooxygenase activity"/>
    <property type="evidence" value="ECO:0007669"/>
    <property type="project" value="UniProtKB-KW"/>
</dbReference>
<dbReference type="Proteomes" id="UP001153709">
    <property type="component" value="Chromosome 3"/>
</dbReference>
<dbReference type="GO" id="GO:0005506">
    <property type="term" value="F:iron ion binding"/>
    <property type="evidence" value="ECO:0007669"/>
    <property type="project" value="InterPro"/>
</dbReference>
<protein>
    <recommendedName>
        <fullName evidence="19">Cytochrome P450</fullName>
    </recommendedName>
</protein>
<dbReference type="InterPro" id="IPR002401">
    <property type="entry name" value="Cyt_P450_E_grp-I"/>
</dbReference>
<evidence type="ECO:0000256" key="12">
    <source>
        <dbReference type="ARBA" id="ARBA00023033"/>
    </source>
</evidence>
<dbReference type="PANTHER" id="PTHR24291">
    <property type="entry name" value="CYTOCHROME P450 FAMILY 4"/>
    <property type="match status" value="1"/>
</dbReference>
<evidence type="ECO:0000256" key="15">
    <source>
        <dbReference type="RuleBase" id="RU000461"/>
    </source>
</evidence>
<dbReference type="Pfam" id="PF00067">
    <property type="entry name" value="p450"/>
    <property type="match status" value="1"/>
</dbReference>
<dbReference type="PANTHER" id="PTHR24291:SF189">
    <property type="entry name" value="CYTOCHROME P450 4C3-RELATED"/>
    <property type="match status" value="1"/>
</dbReference>
<evidence type="ECO:0000256" key="2">
    <source>
        <dbReference type="ARBA" id="ARBA00003690"/>
    </source>
</evidence>
<sequence length="514" mass="59654">MLTPLVEEIAPNIVSTYLLILCGVTIFILYLQMLWKNRRLYWYSYKTPGPIGLPFIGVGYKFITRDLSVLLQRFLDMQSAYPQVAAVWFGPRLHYLISKPEYVQKVLSSPSALNKDYLYEFLNDASEGLITVGGNKWKKHRRTIMPAFNQKILDAYQNIFCKKSEIFISELQKEVGNKNLELHRLISSCTLDIICETALGTNMNVQTTKQLEFINAMDKAMEIISIRMMHVWHQLKFTWRLYPMSREYCKARDTFHAFLYALISKKMKGFKNNLTRRNSNVDNDIVSAVKGECDGIAFLDLIYNNSNFSEREIIDEVKTFLIAGTDTTASTLTFVFTMLGLFQNVQQKVLEEIIDILGPERRPFPADLPQMKYMEMVIKETLRLFPVAPIISRILTEDIDGGDMVFPSRSSVTISSLFIHRNPEYWPDPLKFDPDRFLPENIAKRHPCTYIPFSYGPRNCIGGKFSMINMKTILAYVLRTYKIFTEYKSIEEIKLSMNLVLRLKDGPKVWIEHR</sequence>
<dbReference type="CDD" id="cd20628">
    <property type="entry name" value="CYP4"/>
    <property type="match status" value="1"/>
</dbReference>
<dbReference type="OrthoDB" id="1470350at2759"/>
<keyword evidence="11 14" id="KW-0408">Iron</keyword>
<comment type="cofactor">
    <cofactor evidence="1 14">
        <name>heme</name>
        <dbReference type="ChEBI" id="CHEBI:30413"/>
    </cofactor>
</comment>
<comment type="similarity">
    <text evidence="5 15">Belongs to the cytochrome P450 family.</text>
</comment>
<dbReference type="PRINTS" id="PR00463">
    <property type="entry name" value="EP450I"/>
</dbReference>
<keyword evidence="8" id="KW-0256">Endoplasmic reticulum</keyword>
<evidence type="ECO:0000256" key="7">
    <source>
        <dbReference type="ARBA" id="ARBA00022723"/>
    </source>
</evidence>
<feature type="transmembrane region" description="Helical" evidence="16">
    <location>
        <begin position="12"/>
        <end position="31"/>
    </location>
</feature>
<reference evidence="17" key="1">
    <citation type="submission" date="2022-01" db="EMBL/GenBank/DDBJ databases">
        <authorList>
            <person name="King R."/>
        </authorList>
    </citation>
    <scope>NUCLEOTIDE SEQUENCE</scope>
</reference>
<dbReference type="Gene3D" id="1.10.630.10">
    <property type="entry name" value="Cytochrome P450"/>
    <property type="match status" value="1"/>
</dbReference>
<evidence type="ECO:0000256" key="8">
    <source>
        <dbReference type="ARBA" id="ARBA00022824"/>
    </source>
</evidence>
<keyword evidence="16" id="KW-0812">Transmembrane</keyword>
<evidence type="ECO:0000313" key="17">
    <source>
        <dbReference type="EMBL" id="CAH1275337.1"/>
    </source>
</evidence>
<evidence type="ECO:0000256" key="1">
    <source>
        <dbReference type="ARBA" id="ARBA00001971"/>
    </source>
</evidence>
<comment type="subcellular location">
    <subcellularLocation>
        <location evidence="4">Endoplasmic reticulum membrane</location>
        <topology evidence="4">Peripheral membrane protein</topology>
    </subcellularLocation>
    <subcellularLocation>
        <location evidence="3">Microsome membrane</location>
        <topology evidence="3">Peripheral membrane protein</topology>
    </subcellularLocation>
</comment>
<organism evidence="17 18">
    <name type="scientific">Diabrotica balteata</name>
    <name type="common">Banded cucumber beetle</name>
    <dbReference type="NCBI Taxonomy" id="107213"/>
    <lineage>
        <taxon>Eukaryota</taxon>
        <taxon>Metazoa</taxon>
        <taxon>Ecdysozoa</taxon>
        <taxon>Arthropoda</taxon>
        <taxon>Hexapoda</taxon>
        <taxon>Insecta</taxon>
        <taxon>Pterygota</taxon>
        <taxon>Neoptera</taxon>
        <taxon>Endopterygota</taxon>
        <taxon>Coleoptera</taxon>
        <taxon>Polyphaga</taxon>
        <taxon>Cucujiformia</taxon>
        <taxon>Chrysomeloidea</taxon>
        <taxon>Chrysomelidae</taxon>
        <taxon>Galerucinae</taxon>
        <taxon>Diabroticina</taxon>
        <taxon>Diabroticites</taxon>
        <taxon>Diabrotica</taxon>
    </lineage>
</organism>
<evidence type="ECO:0000256" key="9">
    <source>
        <dbReference type="ARBA" id="ARBA00022848"/>
    </source>
</evidence>
<evidence type="ECO:0008006" key="19">
    <source>
        <dbReference type="Google" id="ProtNLM"/>
    </source>
</evidence>